<dbReference type="EC" id="3.5.4.16" evidence="5"/>
<geneLocation type="plasmid" evidence="7 8">
    <name>unnamed3</name>
</geneLocation>
<feature type="binding site" evidence="5">
    <location>
        <position position="153"/>
    </location>
    <ligand>
        <name>Zn(2+)</name>
        <dbReference type="ChEBI" id="CHEBI:29105"/>
    </ligand>
</feature>
<dbReference type="SUPFAM" id="SSF55620">
    <property type="entry name" value="Tetrahydrobiopterin biosynthesis enzymes-like"/>
    <property type="match status" value="1"/>
</dbReference>
<comment type="similarity">
    <text evidence="5">Belongs to the GTP cyclohydrolase I family.</text>
</comment>
<feature type="binding site" evidence="5">
    <location>
        <position position="82"/>
    </location>
    <ligand>
        <name>Zn(2+)</name>
        <dbReference type="ChEBI" id="CHEBI:29105"/>
    </ligand>
</feature>
<keyword evidence="3 5" id="KW-0554">One-carbon metabolism</keyword>
<keyword evidence="4 5" id="KW-0378">Hydrolase</keyword>
<sequence length="198" mass="21436">MSIVNDAIPAVGPDPAEEAVTALLTALGVDLAEESLADTPRRVAAAYRELLEPHEFTATTFPNEDGCDELVLVRSIPFQSLCCHHLLPFFGVAHVGYVPGKRVLGLSKLARVVQASARGLQIQERITTRIADWLTEELDPLGAGAVVEAQHTCMSVRGIKAVGAWTTTSAVRGVLREDPHRREEFMRRTESGGGAGWR</sequence>
<keyword evidence="5" id="KW-0479">Metal-binding</keyword>
<evidence type="ECO:0000256" key="5">
    <source>
        <dbReference type="HAMAP-Rule" id="MF_00223"/>
    </source>
</evidence>
<organism evidence="7 8">
    <name type="scientific">Streptomyces californicus</name>
    <dbReference type="NCBI Taxonomy" id="67351"/>
    <lineage>
        <taxon>Bacteria</taxon>
        <taxon>Bacillati</taxon>
        <taxon>Actinomycetota</taxon>
        <taxon>Actinomycetes</taxon>
        <taxon>Kitasatosporales</taxon>
        <taxon>Streptomycetaceae</taxon>
        <taxon>Streptomyces</taxon>
    </lineage>
</organism>
<feature type="domain" description="GTP cyclohydrolase I" evidence="6">
    <location>
        <begin position="17"/>
        <end position="188"/>
    </location>
</feature>
<comment type="pathway">
    <text evidence="2 5">Cofactor biosynthesis; 7,8-dihydroneopterin triphosphate biosynthesis; 7,8-dihydroneopterin triphosphate from GTP: step 1/1.</text>
</comment>
<keyword evidence="7" id="KW-0614">Plasmid</keyword>
<dbReference type="PANTHER" id="PTHR11109:SF7">
    <property type="entry name" value="GTP CYCLOHYDROLASE 1"/>
    <property type="match status" value="1"/>
</dbReference>
<dbReference type="RefSeq" id="WP_205030126.1">
    <property type="nucleotide sequence ID" value="NZ_CP070247.1"/>
</dbReference>
<dbReference type="GO" id="GO:0006730">
    <property type="term" value="P:one-carbon metabolic process"/>
    <property type="evidence" value="ECO:0007669"/>
    <property type="project" value="UniProtKB-UniRule"/>
</dbReference>
<dbReference type="InterPro" id="IPR043134">
    <property type="entry name" value="GTP-CH-I_N"/>
</dbReference>
<dbReference type="GO" id="GO:0005525">
    <property type="term" value="F:GTP binding"/>
    <property type="evidence" value="ECO:0007669"/>
    <property type="project" value="UniProtKB-KW"/>
</dbReference>
<dbReference type="Gene3D" id="3.30.1130.10">
    <property type="match status" value="1"/>
</dbReference>
<dbReference type="EMBL" id="CP070247">
    <property type="protein sequence ID" value="QRV39092.1"/>
    <property type="molecule type" value="Genomic_DNA"/>
</dbReference>
<dbReference type="Gene3D" id="1.10.286.10">
    <property type="match status" value="1"/>
</dbReference>
<comment type="subunit">
    <text evidence="5">Homopolymer.</text>
</comment>
<evidence type="ECO:0000313" key="7">
    <source>
        <dbReference type="EMBL" id="QRV39092.1"/>
    </source>
</evidence>
<dbReference type="HAMAP" id="MF_00223">
    <property type="entry name" value="FolE"/>
    <property type="match status" value="1"/>
</dbReference>
<dbReference type="InterPro" id="IPR043133">
    <property type="entry name" value="GTP-CH-I_C/QueF"/>
</dbReference>
<dbReference type="GO" id="GO:0046654">
    <property type="term" value="P:tetrahydrofolate biosynthetic process"/>
    <property type="evidence" value="ECO:0007669"/>
    <property type="project" value="UniProtKB-UniRule"/>
</dbReference>
<evidence type="ECO:0000256" key="3">
    <source>
        <dbReference type="ARBA" id="ARBA00022563"/>
    </source>
</evidence>
<evidence type="ECO:0000256" key="4">
    <source>
        <dbReference type="ARBA" id="ARBA00022801"/>
    </source>
</evidence>
<gene>
    <name evidence="5 7" type="primary">folE</name>
    <name evidence="7" type="ORF">I6J42_33930</name>
</gene>
<dbReference type="NCBIfam" id="TIGR00063">
    <property type="entry name" value="folE"/>
    <property type="match status" value="1"/>
</dbReference>
<dbReference type="PANTHER" id="PTHR11109">
    <property type="entry name" value="GTP CYCLOHYDROLASE I"/>
    <property type="match status" value="1"/>
</dbReference>
<dbReference type="NCBIfam" id="NF006826">
    <property type="entry name" value="PRK09347.1-3"/>
    <property type="match status" value="1"/>
</dbReference>
<reference evidence="7 8" key="1">
    <citation type="submission" date="2021-02" db="EMBL/GenBank/DDBJ databases">
        <title>FDA dAtabase for Regulatory Grade micrObial Sequences (FDA-ARGOS): Supporting development and validation of Infectious Disease Dx tests.</title>
        <authorList>
            <person name="Sproer C."/>
            <person name="Gronow S."/>
            <person name="Severitt S."/>
            <person name="Schroder I."/>
            <person name="Tallon L."/>
            <person name="Sadzewicz L."/>
            <person name="Zhao X."/>
            <person name="Boylan J."/>
            <person name="Ott S."/>
            <person name="Bowen H."/>
            <person name="Vavikolanu K."/>
            <person name="Mehta A."/>
            <person name="Aluvathingal J."/>
            <person name="Nadendla S."/>
            <person name="Lowell S."/>
            <person name="Myers T."/>
            <person name="Yan Y."/>
            <person name="Sichtig H."/>
        </authorList>
    </citation>
    <scope>NUCLEOTIDE SEQUENCE [LARGE SCALE GENOMIC DNA]</scope>
    <source>
        <strain evidence="7 8">FDAARGOS_1212</strain>
        <plasmid evidence="7 8">unnamed3</plasmid>
    </source>
</reference>
<dbReference type="Proteomes" id="UP000623926">
    <property type="component" value="Plasmid unnamed3"/>
</dbReference>
<comment type="catalytic activity">
    <reaction evidence="1 5">
        <text>GTP + H2O = 7,8-dihydroneopterin 3'-triphosphate + formate + H(+)</text>
        <dbReference type="Rhea" id="RHEA:17473"/>
        <dbReference type="ChEBI" id="CHEBI:15377"/>
        <dbReference type="ChEBI" id="CHEBI:15378"/>
        <dbReference type="ChEBI" id="CHEBI:15740"/>
        <dbReference type="ChEBI" id="CHEBI:37565"/>
        <dbReference type="ChEBI" id="CHEBI:58462"/>
        <dbReference type="EC" id="3.5.4.16"/>
    </reaction>
</comment>
<feature type="binding site" evidence="5">
    <location>
        <position position="85"/>
    </location>
    <ligand>
        <name>Zn(2+)</name>
        <dbReference type="ChEBI" id="CHEBI:29105"/>
    </ligand>
</feature>
<dbReference type="FunFam" id="3.30.1130.10:FF:000001">
    <property type="entry name" value="GTP cyclohydrolase 1"/>
    <property type="match status" value="1"/>
</dbReference>
<dbReference type="GO" id="GO:0003934">
    <property type="term" value="F:GTP cyclohydrolase I activity"/>
    <property type="evidence" value="ECO:0007669"/>
    <property type="project" value="UniProtKB-UniRule"/>
</dbReference>
<keyword evidence="5" id="KW-0862">Zinc</keyword>
<evidence type="ECO:0000259" key="6">
    <source>
        <dbReference type="Pfam" id="PF01227"/>
    </source>
</evidence>
<dbReference type="InterPro" id="IPR001474">
    <property type="entry name" value="GTP_CycHdrlase_I"/>
</dbReference>
<name>A0ABD7D6I4_9ACTN</name>
<dbReference type="Pfam" id="PF01227">
    <property type="entry name" value="GTP_cyclohydroI"/>
    <property type="match status" value="1"/>
</dbReference>
<protein>
    <recommendedName>
        <fullName evidence="5">GTP cyclohydrolase 1</fullName>
        <ecNumber evidence="5">3.5.4.16</ecNumber>
    </recommendedName>
    <alternativeName>
        <fullName evidence="5">GTP cyclohydrolase I</fullName>
        <shortName evidence="5">GTP-CH-I</shortName>
    </alternativeName>
</protein>
<evidence type="ECO:0000256" key="2">
    <source>
        <dbReference type="ARBA" id="ARBA00005080"/>
    </source>
</evidence>
<dbReference type="InterPro" id="IPR020602">
    <property type="entry name" value="GTP_CycHdrlase_I_dom"/>
</dbReference>
<dbReference type="GO" id="GO:0008270">
    <property type="term" value="F:zinc ion binding"/>
    <property type="evidence" value="ECO:0007669"/>
    <property type="project" value="UniProtKB-UniRule"/>
</dbReference>
<dbReference type="AlphaFoldDB" id="A0ABD7D6I4"/>
<dbReference type="NCBIfam" id="NF006825">
    <property type="entry name" value="PRK09347.1-2"/>
    <property type="match status" value="1"/>
</dbReference>
<keyword evidence="5" id="KW-0547">Nucleotide-binding</keyword>
<proteinExistence type="inferred from homology"/>
<keyword evidence="5" id="KW-0342">GTP-binding</keyword>
<accession>A0ABD7D6I4</accession>
<evidence type="ECO:0000256" key="1">
    <source>
        <dbReference type="ARBA" id="ARBA00001052"/>
    </source>
</evidence>
<evidence type="ECO:0000313" key="8">
    <source>
        <dbReference type="Proteomes" id="UP000623926"/>
    </source>
</evidence>